<evidence type="ECO:0000256" key="1">
    <source>
        <dbReference type="SAM" id="Phobius"/>
    </source>
</evidence>
<feature type="transmembrane region" description="Helical" evidence="1">
    <location>
        <begin position="72"/>
        <end position="94"/>
    </location>
</feature>
<keyword evidence="1" id="KW-0812">Transmembrane</keyword>
<feature type="transmembrane region" description="Helical" evidence="1">
    <location>
        <begin position="232"/>
        <end position="255"/>
    </location>
</feature>
<name>A0A1I2AA85_9FIRM</name>
<reference evidence="3 4" key="1">
    <citation type="submission" date="2016-10" db="EMBL/GenBank/DDBJ databases">
        <authorList>
            <person name="de Groot N.N."/>
        </authorList>
    </citation>
    <scope>NUCLEOTIDE SEQUENCE [LARGE SCALE GENOMIC DNA]</scope>
    <source>
        <strain evidence="3 4">DSM 9236</strain>
    </source>
</reference>
<dbReference type="EMBL" id="FONL01000005">
    <property type="protein sequence ID" value="SFE40871.1"/>
    <property type="molecule type" value="Genomic_DNA"/>
</dbReference>
<organism evidence="3 4">
    <name type="scientific">Succiniclasticum ruminis DSM 9236</name>
    <dbReference type="NCBI Taxonomy" id="1123323"/>
    <lineage>
        <taxon>Bacteria</taxon>
        <taxon>Bacillati</taxon>
        <taxon>Bacillota</taxon>
        <taxon>Negativicutes</taxon>
        <taxon>Acidaminococcales</taxon>
        <taxon>Acidaminococcaceae</taxon>
        <taxon>Succiniclasticum</taxon>
    </lineage>
</organism>
<feature type="transmembrane region" description="Helical" evidence="1">
    <location>
        <begin position="167"/>
        <end position="186"/>
    </location>
</feature>
<keyword evidence="1" id="KW-1133">Transmembrane helix</keyword>
<feature type="domain" description="Acyltransferase 3" evidence="2">
    <location>
        <begin position="7"/>
        <end position="298"/>
    </location>
</feature>
<feature type="transmembrane region" description="Helical" evidence="1">
    <location>
        <begin position="145"/>
        <end position="161"/>
    </location>
</feature>
<keyword evidence="3" id="KW-0012">Acyltransferase</keyword>
<accession>A0A1I2AA85</accession>
<evidence type="ECO:0000313" key="4">
    <source>
        <dbReference type="Proteomes" id="UP000198896"/>
    </source>
</evidence>
<evidence type="ECO:0000313" key="3">
    <source>
        <dbReference type="EMBL" id="SFE40871.1"/>
    </source>
</evidence>
<feature type="transmembrane region" description="Helical" evidence="1">
    <location>
        <begin position="12"/>
        <end position="35"/>
    </location>
</feature>
<evidence type="ECO:0000259" key="2">
    <source>
        <dbReference type="Pfam" id="PF01757"/>
    </source>
</evidence>
<dbReference type="OrthoDB" id="2042378at2"/>
<dbReference type="GO" id="GO:0016747">
    <property type="term" value="F:acyltransferase activity, transferring groups other than amino-acyl groups"/>
    <property type="evidence" value="ECO:0007669"/>
    <property type="project" value="InterPro"/>
</dbReference>
<keyword evidence="4" id="KW-1185">Reference proteome</keyword>
<feature type="transmembrane region" description="Helical" evidence="1">
    <location>
        <begin position="310"/>
        <end position="329"/>
    </location>
</feature>
<dbReference type="PANTHER" id="PTHR37312">
    <property type="entry name" value="MEMBRANE-BOUND ACYLTRANSFERASE YKRP-RELATED"/>
    <property type="match status" value="1"/>
</dbReference>
<dbReference type="InterPro" id="IPR052734">
    <property type="entry name" value="Nod_factor_acetyltransferase"/>
</dbReference>
<sequence length="342" mass="39220">MEEKRNNIIDIAKGIGIICVILGHLGVYGIVKVVYTFHMPLFFYISGFLLNQKTNFYAYVKNKFLSLMKPYATASILIVIFSMIMAFSHGADYFQAGFAKLITALYGGGYNQKIPFKASSVGAIWFLWALFWSSITLKYLSEKKQTLRICTVIILFLFATISKDFIWLPFCIQSGFFGLLFMYFGFLYKDIHRSIFPHISQECKMVIMLILSLCWVWCIINFKDVALYRANVYHGIIDIVGSIGGCLCVFILSGYISHYTKVLAQILSWLGVYSVLILIFDILGCFYINWHSLLTFFNTLIPIGKGFYAYLVFRIIGKFFFCFGLAYLVTRSAFLKSLFGIR</sequence>
<gene>
    <name evidence="3" type="ORF">SAMN05216245_105111</name>
</gene>
<proteinExistence type="predicted"/>
<feature type="transmembrane region" description="Helical" evidence="1">
    <location>
        <begin position="114"/>
        <end position="133"/>
    </location>
</feature>
<dbReference type="InterPro" id="IPR002656">
    <property type="entry name" value="Acyl_transf_3_dom"/>
</dbReference>
<dbReference type="RefSeq" id="WP_093913290.1">
    <property type="nucleotide sequence ID" value="NZ_FONL01000005.1"/>
</dbReference>
<protein>
    <submittedName>
        <fullName evidence="3">Acyltransferase family protein</fullName>
    </submittedName>
</protein>
<dbReference type="Proteomes" id="UP000198896">
    <property type="component" value="Unassembled WGS sequence"/>
</dbReference>
<dbReference type="AlphaFoldDB" id="A0A1I2AA85"/>
<keyword evidence="3" id="KW-0808">Transferase</keyword>
<keyword evidence="1" id="KW-0472">Membrane</keyword>
<dbReference type="Pfam" id="PF01757">
    <property type="entry name" value="Acyl_transf_3"/>
    <property type="match status" value="1"/>
</dbReference>
<dbReference type="PANTHER" id="PTHR37312:SF1">
    <property type="entry name" value="MEMBRANE-BOUND ACYLTRANSFERASE YKRP-RELATED"/>
    <property type="match status" value="1"/>
</dbReference>
<feature type="transmembrane region" description="Helical" evidence="1">
    <location>
        <begin position="267"/>
        <end position="290"/>
    </location>
</feature>
<dbReference type="STRING" id="1123323.SAMN05216245_105111"/>
<feature type="transmembrane region" description="Helical" evidence="1">
    <location>
        <begin position="206"/>
        <end position="226"/>
    </location>
</feature>